<evidence type="ECO:0000256" key="3">
    <source>
        <dbReference type="PIRSR" id="PIRSR605511-2"/>
    </source>
</evidence>
<name>A0AA42CII8_9HYPH</name>
<dbReference type="PRINTS" id="PR01790">
    <property type="entry name" value="SMP30FAMILY"/>
</dbReference>
<feature type="binding site" evidence="3">
    <location>
        <position position="98"/>
    </location>
    <ligand>
        <name>substrate</name>
    </ligand>
</feature>
<feature type="domain" description="SMP-30/Gluconolactonase/LRE-like region" evidence="4">
    <location>
        <begin position="14"/>
        <end position="256"/>
    </location>
</feature>
<evidence type="ECO:0000259" key="4">
    <source>
        <dbReference type="Pfam" id="PF08450"/>
    </source>
</evidence>
<feature type="binding site" evidence="3">
    <location>
        <position position="198"/>
    </location>
    <ligand>
        <name>a divalent metal cation</name>
        <dbReference type="ChEBI" id="CHEBI:60240"/>
    </ligand>
</feature>
<dbReference type="RefSeq" id="WP_282583254.1">
    <property type="nucleotide sequence ID" value="NZ_JAMOIM010000001.1"/>
</dbReference>
<dbReference type="SUPFAM" id="SSF63829">
    <property type="entry name" value="Calcium-dependent phosphotriesterase"/>
    <property type="match status" value="1"/>
</dbReference>
<reference evidence="5" key="1">
    <citation type="submission" date="2022-05" db="EMBL/GenBank/DDBJ databases">
        <authorList>
            <person name="Pankratov T."/>
        </authorList>
    </citation>
    <scope>NUCLEOTIDE SEQUENCE</scope>
    <source>
        <strain evidence="5">BP6-180914</strain>
    </source>
</reference>
<gene>
    <name evidence="5" type="ORF">M8523_02630</name>
</gene>
<dbReference type="GO" id="GO:0019853">
    <property type="term" value="P:L-ascorbic acid biosynthetic process"/>
    <property type="evidence" value="ECO:0007669"/>
    <property type="project" value="TreeGrafter"/>
</dbReference>
<dbReference type="InterPro" id="IPR005511">
    <property type="entry name" value="SMP-30"/>
</dbReference>
<accession>A0AA42CII8</accession>
<comment type="similarity">
    <text evidence="1">Belongs to the SMP-30/CGR1 family.</text>
</comment>
<dbReference type="EMBL" id="JAMOIM010000001">
    <property type="protein sequence ID" value="MCW6506916.1"/>
    <property type="molecule type" value="Genomic_DNA"/>
</dbReference>
<evidence type="ECO:0000313" key="6">
    <source>
        <dbReference type="Proteomes" id="UP001165667"/>
    </source>
</evidence>
<dbReference type="PANTHER" id="PTHR10907:SF47">
    <property type="entry name" value="REGUCALCIN"/>
    <property type="match status" value="1"/>
</dbReference>
<feature type="binding site" evidence="3">
    <location>
        <position position="100"/>
    </location>
    <ligand>
        <name>substrate</name>
    </ligand>
</feature>
<keyword evidence="6" id="KW-1185">Reference proteome</keyword>
<dbReference type="GO" id="GO:0005509">
    <property type="term" value="F:calcium ion binding"/>
    <property type="evidence" value="ECO:0007669"/>
    <property type="project" value="TreeGrafter"/>
</dbReference>
<evidence type="ECO:0000256" key="1">
    <source>
        <dbReference type="ARBA" id="ARBA00008853"/>
    </source>
</evidence>
<evidence type="ECO:0000313" key="5">
    <source>
        <dbReference type="EMBL" id="MCW6506916.1"/>
    </source>
</evidence>
<dbReference type="AlphaFoldDB" id="A0AA42CII8"/>
<feature type="active site" description="Proton donor/acceptor" evidence="2">
    <location>
        <position position="198"/>
    </location>
</feature>
<feature type="binding site" evidence="3">
    <location>
        <position position="16"/>
    </location>
    <ligand>
        <name>a divalent metal cation</name>
        <dbReference type="ChEBI" id="CHEBI:60240"/>
    </ligand>
</feature>
<protein>
    <submittedName>
        <fullName evidence="5">SMP-30/gluconolactonase/LRE family protein</fullName>
    </submittedName>
</protein>
<dbReference type="Proteomes" id="UP001165667">
    <property type="component" value="Unassembled WGS sequence"/>
</dbReference>
<sequence length="291" mass="31885">MLRIEVVNPDRDQLGEGPLWDVTEQALYWIDSYGPAVHRLETSGRRTSWPLPEHVGSIALRLGGGAVCSLQSGFHALDFETGAVTLLAQASPPNPRTRINDGKVDRQGRFVAGAMDYEERDPICTLYRLDADARVTQLDDGIVCSNGPCWSLDGTTLYFADTSKRLIYAYDYETATGSVSNRRIFVDFAAMEFPGFPDGATVDAEDCLWSCEVYRGRLLRFRPDGTLDRVVGLPVESATSIMFGGPDLDIAYVTSMAREVRGVPPREAEAGMLFAVHGLGVRGVPEPRFAG</sequence>
<dbReference type="InterPro" id="IPR011042">
    <property type="entry name" value="6-blade_b-propeller_TolB-like"/>
</dbReference>
<comment type="caution">
    <text evidence="5">The sequence shown here is derived from an EMBL/GenBank/DDBJ whole genome shotgun (WGS) entry which is preliminary data.</text>
</comment>
<proteinExistence type="inferred from homology"/>
<keyword evidence="3" id="KW-0862">Zinc</keyword>
<dbReference type="GO" id="GO:0004341">
    <property type="term" value="F:gluconolactonase activity"/>
    <property type="evidence" value="ECO:0007669"/>
    <property type="project" value="TreeGrafter"/>
</dbReference>
<dbReference type="PANTHER" id="PTHR10907">
    <property type="entry name" value="REGUCALCIN"/>
    <property type="match status" value="1"/>
</dbReference>
<feature type="binding site" evidence="3">
    <location>
        <position position="146"/>
    </location>
    <ligand>
        <name>a divalent metal cation</name>
        <dbReference type="ChEBI" id="CHEBI:60240"/>
    </ligand>
</feature>
<comment type="cofactor">
    <cofactor evidence="3">
        <name>Zn(2+)</name>
        <dbReference type="ChEBI" id="CHEBI:29105"/>
    </cofactor>
    <text evidence="3">Binds 1 divalent metal cation per subunit.</text>
</comment>
<evidence type="ECO:0000256" key="2">
    <source>
        <dbReference type="PIRSR" id="PIRSR605511-1"/>
    </source>
</evidence>
<dbReference type="InterPro" id="IPR013658">
    <property type="entry name" value="SGL"/>
</dbReference>
<keyword evidence="3" id="KW-0479">Metal-binding</keyword>
<feature type="binding site" evidence="3">
    <location>
        <position position="118"/>
    </location>
    <ligand>
        <name>substrate</name>
    </ligand>
</feature>
<dbReference type="Gene3D" id="2.120.10.30">
    <property type="entry name" value="TolB, C-terminal domain"/>
    <property type="match status" value="1"/>
</dbReference>
<dbReference type="Pfam" id="PF08450">
    <property type="entry name" value="SGL"/>
    <property type="match status" value="1"/>
</dbReference>
<organism evidence="5 6">
    <name type="scientific">Lichenifustis flavocetrariae</name>
    <dbReference type="NCBI Taxonomy" id="2949735"/>
    <lineage>
        <taxon>Bacteria</taxon>
        <taxon>Pseudomonadati</taxon>
        <taxon>Pseudomonadota</taxon>
        <taxon>Alphaproteobacteria</taxon>
        <taxon>Hyphomicrobiales</taxon>
        <taxon>Lichenihabitantaceae</taxon>
        <taxon>Lichenifustis</taxon>
    </lineage>
</organism>